<dbReference type="GO" id="GO:0016787">
    <property type="term" value="F:hydrolase activity"/>
    <property type="evidence" value="ECO:0007669"/>
    <property type="project" value="UniProtKB-KW"/>
</dbReference>
<evidence type="ECO:0000256" key="4">
    <source>
        <dbReference type="ARBA" id="ARBA00022842"/>
    </source>
</evidence>
<comment type="cofactor">
    <cofactor evidence="1">
        <name>Mg(2+)</name>
        <dbReference type="ChEBI" id="CHEBI:18420"/>
    </cofactor>
</comment>
<keyword evidence="4" id="KW-0460">Magnesium</keyword>
<evidence type="ECO:0000256" key="2">
    <source>
        <dbReference type="ARBA" id="ARBA00022723"/>
    </source>
</evidence>
<keyword evidence="3 6" id="KW-0378">Hydrolase</keyword>
<dbReference type="PROSITE" id="PS51462">
    <property type="entry name" value="NUDIX"/>
    <property type="match status" value="1"/>
</dbReference>
<evidence type="ECO:0000313" key="6">
    <source>
        <dbReference type="EMBL" id="MFD2260951.1"/>
    </source>
</evidence>
<evidence type="ECO:0000256" key="3">
    <source>
        <dbReference type="ARBA" id="ARBA00022801"/>
    </source>
</evidence>
<dbReference type="RefSeq" id="WP_345098223.1">
    <property type="nucleotide sequence ID" value="NZ_BAABGS010000012.1"/>
</dbReference>
<sequence length="162" mass="18757">MPLQLDWKSLLEAFRRWNGGLPPRMQVAALPWRRTGNGDLEVLLVTSRGKGRWVLPKGWMKPGEQPHEAAEREAFEEAGVTGRPSTVEIGRFLYTKRRKKAVPLRCEVTVIPLEVAEEKEKWPERKVRRKQWFSPQEAARMVEEKDLARLILSFNNPRESAS</sequence>
<dbReference type="InterPro" id="IPR000086">
    <property type="entry name" value="NUDIX_hydrolase_dom"/>
</dbReference>
<dbReference type="InterPro" id="IPR015797">
    <property type="entry name" value="NUDIX_hydrolase-like_dom_sf"/>
</dbReference>
<evidence type="ECO:0000313" key="7">
    <source>
        <dbReference type="Proteomes" id="UP001597373"/>
    </source>
</evidence>
<dbReference type="SUPFAM" id="SSF55811">
    <property type="entry name" value="Nudix"/>
    <property type="match status" value="1"/>
</dbReference>
<evidence type="ECO:0000259" key="5">
    <source>
        <dbReference type="PROSITE" id="PS51462"/>
    </source>
</evidence>
<keyword evidence="2" id="KW-0479">Metal-binding</keyword>
<dbReference type="InterPro" id="IPR047198">
    <property type="entry name" value="DDP-like_NUDIX"/>
</dbReference>
<gene>
    <name evidence="6" type="ORF">ACFSMZ_14460</name>
</gene>
<dbReference type="CDD" id="cd04666">
    <property type="entry name" value="NUDIX_DIPP2_like_Nudt4"/>
    <property type="match status" value="1"/>
</dbReference>
<comment type="caution">
    <text evidence="6">The sequence shown here is derived from an EMBL/GenBank/DDBJ whole genome shotgun (WGS) entry which is preliminary data.</text>
</comment>
<dbReference type="PROSITE" id="PS00893">
    <property type="entry name" value="NUDIX_BOX"/>
    <property type="match status" value="1"/>
</dbReference>
<keyword evidence="7" id="KW-1185">Reference proteome</keyword>
<name>A0ABW5DKB7_9HYPH</name>
<reference evidence="7" key="1">
    <citation type="journal article" date="2019" name="Int. J. Syst. Evol. Microbiol.">
        <title>The Global Catalogue of Microorganisms (GCM) 10K type strain sequencing project: providing services to taxonomists for standard genome sequencing and annotation.</title>
        <authorList>
            <consortium name="The Broad Institute Genomics Platform"/>
            <consortium name="The Broad Institute Genome Sequencing Center for Infectious Disease"/>
            <person name="Wu L."/>
            <person name="Ma J."/>
        </authorList>
    </citation>
    <scope>NUCLEOTIDE SEQUENCE [LARGE SCALE GENOMIC DNA]</scope>
    <source>
        <strain evidence="7">KCTC 23707</strain>
    </source>
</reference>
<accession>A0ABW5DKB7</accession>
<dbReference type="InterPro" id="IPR020084">
    <property type="entry name" value="NUDIX_hydrolase_CS"/>
</dbReference>
<feature type="domain" description="Nudix hydrolase" evidence="5">
    <location>
        <begin position="22"/>
        <end position="155"/>
    </location>
</feature>
<dbReference type="Gene3D" id="3.90.79.10">
    <property type="entry name" value="Nucleoside Triphosphate Pyrophosphohydrolase"/>
    <property type="match status" value="1"/>
</dbReference>
<protein>
    <submittedName>
        <fullName evidence="6">NUDIX hydrolase</fullName>
    </submittedName>
</protein>
<dbReference type="EMBL" id="JBHUIR010000054">
    <property type="protein sequence ID" value="MFD2260951.1"/>
    <property type="molecule type" value="Genomic_DNA"/>
</dbReference>
<dbReference type="PANTHER" id="PTHR12629:SF0">
    <property type="entry name" value="DIPHOSPHOINOSITOL-POLYPHOSPHATE DIPHOSPHATASE"/>
    <property type="match status" value="1"/>
</dbReference>
<proteinExistence type="predicted"/>
<organism evidence="6 7">
    <name type="scientific">Chelativorans composti</name>
    <dbReference type="NCBI Taxonomy" id="768533"/>
    <lineage>
        <taxon>Bacteria</taxon>
        <taxon>Pseudomonadati</taxon>
        <taxon>Pseudomonadota</taxon>
        <taxon>Alphaproteobacteria</taxon>
        <taxon>Hyphomicrobiales</taxon>
        <taxon>Phyllobacteriaceae</taxon>
        <taxon>Chelativorans</taxon>
    </lineage>
</organism>
<dbReference type="PANTHER" id="PTHR12629">
    <property type="entry name" value="DIPHOSPHOINOSITOL POLYPHOSPHATE PHOSPHOHYDROLASE"/>
    <property type="match status" value="1"/>
</dbReference>
<dbReference type="Pfam" id="PF00293">
    <property type="entry name" value="NUDIX"/>
    <property type="match status" value="1"/>
</dbReference>
<dbReference type="Proteomes" id="UP001597373">
    <property type="component" value="Unassembled WGS sequence"/>
</dbReference>
<evidence type="ECO:0000256" key="1">
    <source>
        <dbReference type="ARBA" id="ARBA00001946"/>
    </source>
</evidence>